<evidence type="ECO:0000313" key="2">
    <source>
        <dbReference type="EMBL" id="GAI91572.1"/>
    </source>
</evidence>
<feature type="non-terminal residue" evidence="2">
    <location>
        <position position="272"/>
    </location>
</feature>
<dbReference type="InterPro" id="IPR015943">
    <property type="entry name" value="WD40/YVTN_repeat-like_dom_sf"/>
</dbReference>
<comment type="caution">
    <text evidence="2">The sequence shown here is derived from an EMBL/GenBank/DDBJ whole genome shotgun (WGS) entry which is preliminary data.</text>
</comment>
<proteinExistence type="predicted"/>
<sequence>TDGGKTFDPLPETPGGAGSNNIEITSLDVAWLNSNIIAIGTRDTDSSEFGGVYTLDEEETIPSWTDTNLGSYDTCAVAFSPNYTSDRQLVAVITDETDTLVSTRIGEADWGANLGNARLDKDNSGTPTPVAVANSAAIAFPSDYDSDFTSGRCVQFIAIDTGTGEGDVYKISGAEAPRSSAATDLNVASDYDSSNIDITGLAAYGDTPTISLLAGAAESSQIYFSDDDGKSWTRSRKEPTGESGTCVLVAPDFGNTGKVYAATSGDESAVST</sequence>
<organism evidence="2">
    <name type="scientific">marine sediment metagenome</name>
    <dbReference type="NCBI Taxonomy" id="412755"/>
    <lineage>
        <taxon>unclassified sequences</taxon>
        <taxon>metagenomes</taxon>
        <taxon>ecological metagenomes</taxon>
    </lineage>
</organism>
<gene>
    <name evidence="2" type="ORF">S12H4_34527</name>
</gene>
<dbReference type="Gene3D" id="2.130.10.10">
    <property type="entry name" value="YVTN repeat-like/Quinoprotein amine dehydrogenase"/>
    <property type="match status" value="1"/>
</dbReference>
<dbReference type="EMBL" id="BARW01020435">
    <property type="protein sequence ID" value="GAI91572.1"/>
    <property type="molecule type" value="Genomic_DNA"/>
</dbReference>
<feature type="region of interest" description="Disordered" evidence="1">
    <location>
        <begin position="226"/>
        <end position="248"/>
    </location>
</feature>
<protein>
    <recommendedName>
        <fullName evidence="3">Sortilin N-terminal domain-containing protein</fullName>
    </recommendedName>
</protein>
<feature type="compositionally biased region" description="Basic and acidic residues" evidence="1">
    <location>
        <begin position="227"/>
        <end position="240"/>
    </location>
</feature>
<evidence type="ECO:0008006" key="3">
    <source>
        <dbReference type="Google" id="ProtNLM"/>
    </source>
</evidence>
<feature type="non-terminal residue" evidence="2">
    <location>
        <position position="1"/>
    </location>
</feature>
<dbReference type="SUPFAM" id="SSF110296">
    <property type="entry name" value="Oligoxyloglucan reducing end-specific cellobiohydrolase"/>
    <property type="match status" value="1"/>
</dbReference>
<evidence type="ECO:0000256" key="1">
    <source>
        <dbReference type="SAM" id="MobiDB-lite"/>
    </source>
</evidence>
<reference evidence="2" key="1">
    <citation type="journal article" date="2014" name="Front. Microbiol.">
        <title>High frequency of phylogenetically diverse reductive dehalogenase-homologous genes in deep subseafloor sedimentary metagenomes.</title>
        <authorList>
            <person name="Kawai M."/>
            <person name="Futagami T."/>
            <person name="Toyoda A."/>
            <person name="Takaki Y."/>
            <person name="Nishi S."/>
            <person name="Hori S."/>
            <person name="Arai W."/>
            <person name="Tsubouchi T."/>
            <person name="Morono Y."/>
            <person name="Uchiyama I."/>
            <person name="Ito T."/>
            <person name="Fujiyama A."/>
            <person name="Inagaki F."/>
            <person name="Takami H."/>
        </authorList>
    </citation>
    <scope>NUCLEOTIDE SEQUENCE</scope>
    <source>
        <strain evidence="2">Expedition CK06-06</strain>
    </source>
</reference>
<feature type="region of interest" description="Disordered" evidence="1">
    <location>
        <begin position="1"/>
        <end position="21"/>
    </location>
</feature>
<dbReference type="AlphaFoldDB" id="X1SEY4"/>
<name>X1SEY4_9ZZZZ</name>
<accession>X1SEY4</accession>